<proteinExistence type="predicted"/>
<reference evidence="2 3" key="1">
    <citation type="submission" date="2012-10" db="EMBL/GenBank/DDBJ databases">
        <title>Genome assembly of Amycolatopsis azurea DSM 43854.</title>
        <authorList>
            <person name="Khatri I."/>
            <person name="Kaur I."/>
            <person name="Subramanian S."/>
            <person name="Mayilraj S."/>
        </authorList>
    </citation>
    <scope>NUCLEOTIDE SEQUENCE [LARGE SCALE GENOMIC DNA]</scope>
    <source>
        <strain evidence="2 3">DSM 43854</strain>
    </source>
</reference>
<feature type="transmembrane region" description="Helical" evidence="1">
    <location>
        <begin position="178"/>
        <end position="202"/>
    </location>
</feature>
<feature type="transmembrane region" description="Helical" evidence="1">
    <location>
        <begin position="71"/>
        <end position="90"/>
    </location>
</feature>
<feature type="transmembrane region" description="Helical" evidence="1">
    <location>
        <begin position="37"/>
        <end position="59"/>
    </location>
</feature>
<dbReference type="PATRIC" id="fig|1238180.3.peg.7654"/>
<organism evidence="2 3">
    <name type="scientific">Amycolatopsis azurea DSM 43854</name>
    <dbReference type="NCBI Taxonomy" id="1238180"/>
    <lineage>
        <taxon>Bacteria</taxon>
        <taxon>Bacillati</taxon>
        <taxon>Actinomycetota</taxon>
        <taxon>Actinomycetes</taxon>
        <taxon>Pseudonocardiales</taxon>
        <taxon>Pseudonocardiaceae</taxon>
        <taxon>Amycolatopsis</taxon>
    </lineage>
</organism>
<dbReference type="EMBL" id="ANMG01000093">
    <property type="protein sequence ID" value="EMD22554.1"/>
    <property type="molecule type" value="Genomic_DNA"/>
</dbReference>
<accession>M2NK87</accession>
<evidence type="ECO:0000256" key="1">
    <source>
        <dbReference type="SAM" id="Phobius"/>
    </source>
</evidence>
<feature type="transmembrane region" description="Helical" evidence="1">
    <location>
        <begin position="147"/>
        <end position="166"/>
    </location>
</feature>
<feature type="transmembrane region" description="Helical" evidence="1">
    <location>
        <begin position="96"/>
        <end position="115"/>
    </location>
</feature>
<gene>
    <name evidence="2" type="ORF">C791_8268</name>
</gene>
<dbReference type="Proteomes" id="UP000014137">
    <property type="component" value="Unassembled WGS sequence"/>
</dbReference>
<keyword evidence="1" id="KW-1133">Transmembrane helix</keyword>
<name>M2NK87_9PSEU</name>
<dbReference type="AlphaFoldDB" id="M2NK87"/>
<feature type="transmembrane region" description="Helical" evidence="1">
    <location>
        <begin position="122"/>
        <end position="141"/>
    </location>
</feature>
<evidence type="ECO:0000313" key="2">
    <source>
        <dbReference type="EMBL" id="EMD22554.1"/>
    </source>
</evidence>
<comment type="caution">
    <text evidence="2">The sequence shown here is derived from an EMBL/GenBank/DDBJ whole genome shotgun (WGS) entry which is preliminary data.</text>
</comment>
<sequence length="606" mass="62726">MGGGHTPPPTAPPTYSEKVPMDHHVIPASSGSAGVDIALVLLRLGLLLATAFLAGTGILRPLVGELPRRPHVTIAVLGGVSAALAAISAFATDVNVIALIVHLVLALAIPVLIRWPSAGRWASLALAALVVLETSLGRTGVEFAIDTVYVAAAALWFGVTVLSVWVPAEQWRQTNFRLGPLSLTLGGLLVVAGTVQLFSSGLGFDRRIYGTLFGVTLLVIALLPIVATVVAGFSFSGKDSTRAYRLGAAAVTVGFVAWSALAAIPKPPEPPTPGVALLADAAIGDQRFPVLVSPQRPGKNLVHFPASAGDELSAGIEGGLIGKAIVRPGAEGTWAEVDLPEGRSDLIISRGEEKTTIEVDAGDEQGLAIADTDAPECASAALGGLIADRRQVLTSCPADALSGEDSGSLVKLVEFLAGRKPSALTLVEDDSPRSVAAAKLVRETAARSGLPVQAEAGPNTALVVVSGWAGGYTAMTRAAESQRLKPTHQYGLYLAPWLLNGPIVNSVASSSVPLRFDPREQVAVSYAVAAGNAFGGESPTLGGFRNWLGDQWRSMNGDVQIFAAAQVNAMPMYPGEPHAVGMIADRNYAGQWIPDGTIVPVSSVLR</sequence>
<protein>
    <submittedName>
        <fullName evidence="2">Uncharacterized protein</fullName>
    </submittedName>
</protein>
<keyword evidence="1" id="KW-0472">Membrane</keyword>
<feature type="transmembrane region" description="Helical" evidence="1">
    <location>
        <begin position="208"/>
        <end position="231"/>
    </location>
</feature>
<evidence type="ECO:0000313" key="3">
    <source>
        <dbReference type="Proteomes" id="UP000014137"/>
    </source>
</evidence>
<keyword evidence="1" id="KW-0812">Transmembrane</keyword>
<feature type="transmembrane region" description="Helical" evidence="1">
    <location>
        <begin position="243"/>
        <end position="264"/>
    </location>
</feature>